<dbReference type="SUPFAM" id="SSF48403">
    <property type="entry name" value="Ankyrin repeat"/>
    <property type="match status" value="1"/>
</dbReference>
<proteinExistence type="predicted"/>
<accession>A0A6A3PEX2</accession>
<dbReference type="Gene3D" id="1.25.40.20">
    <property type="entry name" value="Ankyrin repeat-containing domain"/>
    <property type="match status" value="1"/>
</dbReference>
<evidence type="ECO:0000313" key="1">
    <source>
        <dbReference type="EMBL" id="KAE9052143.1"/>
    </source>
</evidence>
<protein>
    <submittedName>
        <fullName evidence="1">Uncharacterized protein</fullName>
    </submittedName>
</protein>
<dbReference type="AlphaFoldDB" id="A0A6A3PEX2"/>
<dbReference type="PANTHER" id="PTHR46586:SF3">
    <property type="entry name" value="ANKYRIN REPEAT-CONTAINING PROTEIN"/>
    <property type="match status" value="1"/>
</dbReference>
<sequence length="315" mass="35394">MASDATAVPLSQCFVQAAAENGHHAVIHYLCKQKIAFCYAEPLYSALRNGHAKCVEVLLTPLSWASERDSVIYCAACQGNLAMVKFLLGFKPQEVAAEPNQKNPIPANAWRAQPRGLLAAAAASGNLELVKWMQVNHPGQSATNAINSAAMNGHFHVVQWLQEDRTEAFTEAAMHAAAARGNLPMVKWVHSNGFTGYVPKAVDEAARRGYLDVVKWFYANRPERCTERGFGENIRNGPLRVAEWLHTNAFNHVPVNLDGTRDYIFYSRKFELLLFMDARCPQCFTPQFVKDTKKNLERYTLLEELRWLNARFPKV</sequence>
<dbReference type="InterPro" id="IPR002110">
    <property type="entry name" value="Ankyrin_rpt"/>
</dbReference>
<evidence type="ECO:0000313" key="2">
    <source>
        <dbReference type="Proteomes" id="UP000429607"/>
    </source>
</evidence>
<dbReference type="InterPro" id="IPR052050">
    <property type="entry name" value="SecEffector_AnkRepeat"/>
</dbReference>
<dbReference type="Proteomes" id="UP000429607">
    <property type="component" value="Unassembled WGS sequence"/>
</dbReference>
<name>A0A6A3PEX2_9STRA</name>
<comment type="caution">
    <text evidence="1">The sequence shown here is derived from an EMBL/GenBank/DDBJ whole genome shotgun (WGS) entry which is preliminary data.</text>
</comment>
<dbReference type="InterPro" id="IPR036770">
    <property type="entry name" value="Ankyrin_rpt-contain_sf"/>
</dbReference>
<dbReference type="EMBL" id="QXFV01000021">
    <property type="protein sequence ID" value="KAE9052143.1"/>
    <property type="molecule type" value="Genomic_DNA"/>
</dbReference>
<organism evidence="1 2">
    <name type="scientific">Phytophthora rubi</name>
    <dbReference type="NCBI Taxonomy" id="129364"/>
    <lineage>
        <taxon>Eukaryota</taxon>
        <taxon>Sar</taxon>
        <taxon>Stramenopiles</taxon>
        <taxon>Oomycota</taxon>
        <taxon>Peronosporomycetes</taxon>
        <taxon>Peronosporales</taxon>
        <taxon>Peronosporaceae</taxon>
        <taxon>Phytophthora</taxon>
    </lineage>
</organism>
<reference evidence="1 2" key="1">
    <citation type="submission" date="2018-09" db="EMBL/GenBank/DDBJ databases">
        <title>Genomic investigation of the strawberry pathogen Phytophthora fragariae indicates pathogenicity is determined by transcriptional variation in three key races.</title>
        <authorList>
            <person name="Adams T.M."/>
            <person name="Armitage A.D."/>
            <person name="Sobczyk M.K."/>
            <person name="Bates H.J."/>
            <person name="Dunwell J.M."/>
            <person name="Nellist C.F."/>
            <person name="Harrison R.J."/>
        </authorList>
    </citation>
    <scope>NUCLEOTIDE SEQUENCE [LARGE SCALE GENOMIC DNA]</scope>
    <source>
        <strain evidence="1 2">SCRP249</strain>
    </source>
</reference>
<dbReference type="Pfam" id="PF12796">
    <property type="entry name" value="Ank_2"/>
    <property type="match status" value="1"/>
</dbReference>
<dbReference type="PANTHER" id="PTHR46586">
    <property type="entry name" value="ANKYRIN REPEAT-CONTAINING PROTEIN"/>
    <property type="match status" value="1"/>
</dbReference>
<gene>
    <name evidence="1" type="ORF">PR001_g777</name>
</gene>